<dbReference type="InterPro" id="IPR022712">
    <property type="entry name" value="Beta_Casp"/>
</dbReference>
<dbReference type="InterPro" id="IPR036866">
    <property type="entry name" value="RibonucZ/Hydroxyglut_hydro"/>
</dbReference>
<dbReference type="Gene3D" id="3.60.15.10">
    <property type="entry name" value="Ribonuclease Z/Hydroxyacylglutathione hydrolase-like"/>
    <property type="match status" value="1"/>
</dbReference>
<feature type="compositionally biased region" description="Low complexity" evidence="5">
    <location>
        <begin position="468"/>
        <end position="486"/>
    </location>
</feature>
<keyword evidence="4" id="KW-0694">RNA-binding</keyword>
<feature type="domain" description="Beta-Casp" evidence="6">
    <location>
        <begin position="250"/>
        <end position="405"/>
    </location>
</feature>
<feature type="region of interest" description="Disordered" evidence="5">
    <location>
        <begin position="266"/>
        <end position="287"/>
    </location>
</feature>
<organism evidence="7 8">
    <name type="scientific">Apatococcus fuscideae</name>
    <dbReference type="NCBI Taxonomy" id="2026836"/>
    <lineage>
        <taxon>Eukaryota</taxon>
        <taxon>Viridiplantae</taxon>
        <taxon>Chlorophyta</taxon>
        <taxon>core chlorophytes</taxon>
        <taxon>Trebouxiophyceae</taxon>
        <taxon>Chlorellales</taxon>
        <taxon>Chlorellaceae</taxon>
        <taxon>Apatococcus</taxon>
    </lineage>
</organism>
<evidence type="ECO:0000256" key="3">
    <source>
        <dbReference type="ARBA" id="ARBA00023242"/>
    </source>
</evidence>
<reference evidence="7 8" key="1">
    <citation type="journal article" date="2024" name="Nat. Commun.">
        <title>Phylogenomics reveals the evolutionary origins of lichenization in chlorophyte algae.</title>
        <authorList>
            <person name="Puginier C."/>
            <person name="Libourel C."/>
            <person name="Otte J."/>
            <person name="Skaloud P."/>
            <person name="Haon M."/>
            <person name="Grisel S."/>
            <person name="Petersen M."/>
            <person name="Berrin J.G."/>
            <person name="Delaux P.M."/>
            <person name="Dal Grande F."/>
            <person name="Keller J."/>
        </authorList>
    </citation>
    <scope>NUCLEOTIDE SEQUENCE [LARGE SCALE GENOMIC DNA]</scope>
    <source>
        <strain evidence="7 8">SAG 2523</strain>
    </source>
</reference>
<dbReference type="InterPro" id="IPR035639">
    <property type="entry name" value="CPSF2_MBL"/>
</dbReference>
<dbReference type="CDD" id="cd16293">
    <property type="entry name" value="CPSF2-like_MBL-fold"/>
    <property type="match status" value="1"/>
</dbReference>
<proteinExistence type="inferred from homology"/>
<dbReference type="GO" id="GO:0006398">
    <property type="term" value="P:mRNA 3'-end processing by stem-loop binding and cleavage"/>
    <property type="evidence" value="ECO:0007669"/>
    <property type="project" value="InterPro"/>
</dbReference>
<dbReference type="InterPro" id="IPR025069">
    <property type="entry name" value="Cpsf2_C"/>
</dbReference>
<sequence>MDSPVRFTPLYGARSSTLFVAGLLQVNGVGILLDCGWDIGFDVADVQPLAACLSQVDVILISHLDVAHLGALPWLVGSCSLAAPVYGTLPIQRMGRLAMTDHLQACQAASTFNAFTSSDIAAAFNRMSIVQYQERTLLSGRAKGYEVMPFPAGHLVGGCIWRITTPIGESIVYAPDFNNRSEHHLGPSVIGHILNRPALLIAGASTDRRTEQQPEVAFLHSIVDTLRGRRSDSKGSPGNVLLPVDSSGRVLELLLLLEKAWNGELAEPKGKGKKSQEGQGSNKNESSGYGEGLAIYPLAFLSYVAQSTLEFARSQLEFMHDSVIKKFERQQTNPFMCRHVRTCHTRHDVGMLNKDQGGGPKVVLATLASLEAGLARQLFIEWARDSRNLIVFPLQAQDGTVAAEVQEHALTGQAKQTLRMPTARWVPLEGPELEAYHQARSLASPEGAATPSGSQGNEQPMQEVSMEAQSASSPDASPDKSGPAASTQSPEEAPSSLAQNGGQEHTSTYSESRVQIDGFEVPQGAACPMFDSDDSETLTWDAYGSHVPSDYFQASNTDVFQYPDGAAMMELDDREPAAPEVPRKLVQSLHNVQVNAKVACYNYDGRADFKSLGRILSAIAPRHLVLIHGTAEATDELRDACAKEISGQTSIYTPASGETVGLSLAAKARQFQLSARLLQTLDQKQPDAKSQHPRVAWIDGTLQRSWAQDQQLEVVPAEQGGLACNSSGGVFLGSFRLSAIYQALADQGIQADFAGSCLVCSGPVTISIEDDELSLAGPLSSPYFRIREIVYAQHLLC</sequence>
<evidence type="ECO:0000256" key="5">
    <source>
        <dbReference type="SAM" id="MobiDB-lite"/>
    </source>
</evidence>
<dbReference type="Pfam" id="PF13299">
    <property type="entry name" value="CPSF100_C"/>
    <property type="match status" value="1"/>
</dbReference>
<evidence type="ECO:0000313" key="7">
    <source>
        <dbReference type="EMBL" id="KAK9862668.1"/>
    </source>
</evidence>
<dbReference type="Pfam" id="PF07521">
    <property type="entry name" value="RMMBL"/>
    <property type="match status" value="1"/>
</dbReference>
<name>A0AAW1T168_9CHLO</name>
<gene>
    <name evidence="7" type="ORF">WJX84_012129</name>
</gene>
<evidence type="ECO:0000259" key="6">
    <source>
        <dbReference type="SMART" id="SM01027"/>
    </source>
</evidence>
<accession>A0AAW1T168</accession>
<dbReference type="AlphaFoldDB" id="A0AAW1T168"/>
<evidence type="ECO:0000256" key="2">
    <source>
        <dbReference type="ARBA" id="ARBA00022664"/>
    </source>
</evidence>
<dbReference type="InterPro" id="IPR001279">
    <property type="entry name" value="Metallo-B-lactamas"/>
</dbReference>
<evidence type="ECO:0000313" key="8">
    <source>
        <dbReference type="Proteomes" id="UP001485043"/>
    </source>
</evidence>
<evidence type="ECO:0000256" key="4">
    <source>
        <dbReference type="RuleBase" id="RU365006"/>
    </source>
</evidence>
<dbReference type="GO" id="GO:0005847">
    <property type="term" value="C:mRNA cleavage and polyadenylation specificity factor complex"/>
    <property type="evidence" value="ECO:0007669"/>
    <property type="project" value="InterPro"/>
</dbReference>
<dbReference type="InterPro" id="IPR011108">
    <property type="entry name" value="RMMBL"/>
</dbReference>
<feature type="compositionally biased region" description="Polar residues" evidence="5">
    <location>
        <begin position="451"/>
        <end position="462"/>
    </location>
</feature>
<dbReference type="InterPro" id="IPR027075">
    <property type="entry name" value="CPSF2"/>
</dbReference>
<dbReference type="Pfam" id="PF16661">
    <property type="entry name" value="Lactamase_B_6"/>
    <property type="match status" value="1"/>
</dbReference>
<feature type="region of interest" description="Disordered" evidence="5">
    <location>
        <begin position="441"/>
        <end position="511"/>
    </location>
</feature>
<dbReference type="PANTHER" id="PTHR45922:SF1">
    <property type="entry name" value="CLEAVAGE AND POLYADENYLATION SPECIFICITY FACTOR SUBUNIT 2"/>
    <property type="match status" value="1"/>
</dbReference>
<keyword evidence="8" id="KW-1185">Reference proteome</keyword>
<dbReference type="SMART" id="SM01027">
    <property type="entry name" value="Beta-Casp"/>
    <property type="match status" value="1"/>
</dbReference>
<dbReference type="GO" id="GO:0003723">
    <property type="term" value="F:RNA binding"/>
    <property type="evidence" value="ECO:0007669"/>
    <property type="project" value="UniProtKB-KW"/>
</dbReference>
<dbReference type="Pfam" id="PF10996">
    <property type="entry name" value="Beta-Casp"/>
    <property type="match status" value="1"/>
</dbReference>
<feature type="compositionally biased region" description="Polar residues" evidence="5">
    <location>
        <begin position="496"/>
        <end position="511"/>
    </location>
</feature>
<keyword evidence="2 4" id="KW-0507">mRNA processing</keyword>
<evidence type="ECO:0000256" key="1">
    <source>
        <dbReference type="ARBA" id="ARBA00004123"/>
    </source>
</evidence>
<dbReference type="Proteomes" id="UP001485043">
    <property type="component" value="Unassembled WGS sequence"/>
</dbReference>
<comment type="caution">
    <text evidence="7">The sequence shown here is derived from an EMBL/GenBank/DDBJ whole genome shotgun (WGS) entry which is preliminary data.</text>
</comment>
<keyword evidence="3 4" id="KW-0539">Nucleus</keyword>
<dbReference type="PANTHER" id="PTHR45922">
    <property type="entry name" value="CLEAVAGE AND POLYADENYLATION SPECIFICITY FACTOR SUBUNIT 2"/>
    <property type="match status" value="1"/>
</dbReference>
<dbReference type="SUPFAM" id="SSF56281">
    <property type="entry name" value="Metallo-hydrolase/oxidoreductase"/>
    <property type="match status" value="1"/>
</dbReference>
<comment type="subcellular location">
    <subcellularLocation>
        <location evidence="1 4">Nucleus</location>
    </subcellularLocation>
</comment>
<feature type="compositionally biased region" description="Basic and acidic residues" evidence="5">
    <location>
        <begin position="266"/>
        <end position="276"/>
    </location>
</feature>
<protein>
    <recommendedName>
        <fullName evidence="4">Cleavage and polyadenylation specificity factor subunit 2</fullName>
    </recommendedName>
    <alternativeName>
        <fullName evidence="4">Cleavage and polyadenylation specificity factor 100 kDa subunit</fullName>
    </alternativeName>
</protein>
<comment type="similarity">
    <text evidence="4">Belongs to the metallo-beta-lactamase superfamily. RNA-metabolizing metallo-beta-lactamase-like family. CPSF2/YSH1 subfamily.</text>
</comment>
<dbReference type="EMBL" id="JALJOV010000573">
    <property type="protein sequence ID" value="KAK9862668.1"/>
    <property type="molecule type" value="Genomic_DNA"/>
</dbReference>